<dbReference type="PANTHER" id="PTHR34822:SF1">
    <property type="entry name" value="GRPB FAMILY PROTEIN"/>
    <property type="match status" value="1"/>
</dbReference>
<reference evidence="1 2" key="1">
    <citation type="journal article" date="2011" name="J. Bacteriol.">
        <title>Draft genome sequence of the thermoalkaliphilic Caldalkalibacillus thermarum strain TA2.A1.</title>
        <authorList>
            <person name="Kalamorz F."/>
            <person name="Keis S."/>
            <person name="McMillan D.G."/>
            <person name="Olsson K."/>
            <person name="Stanton J.A."/>
            <person name="Stockwell P."/>
            <person name="Black M.A."/>
            <person name="Klingeman D.M."/>
            <person name="Land M.L."/>
            <person name="Han C.S."/>
            <person name="Martin S.L."/>
            <person name="Becher S.A."/>
            <person name="Peddie C.J."/>
            <person name="Morgan H.W."/>
            <person name="Matthies D."/>
            <person name="Preiss L."/>
            <person name="Meier T."/>
            <person name="Brown S.D."/>
            <person name="Cook G.M."/>
        </authorList>
    </citation>
    <scope>NUCLEOTIDE SEQUENCE [LARGE SCALE GENOMIC DNA]</scope>
    <source>
        <strain evidence="1 2">TA2.A1</strain>
    </source>
</reference>
<comment type="caution">
    <text evidence="1">The sequence shown here is derived from an EMBL/GenBank/DDBJ whole genome shotgun (WGS) entry which is preliminary data.</text>
</comment>
<evidence type="ECO:0000313" key="2">
    <source>
        <dbReference type="Proteomes" id="UP000010716"/>
    </source>
</evidence>
<dbReference type="PANTHER" id="PTHR34822">
    <property type="entry name" value="GRPB DOMAIN PROTEIN (AFU_ORTHOLOGUE AFUA_1G01530)"/>
    <property type="match status" value="1"/>
</dbReference>
<proteinExistence type="predicted"/>
<evidence type="ECO:0000313" key="1">
    <source>
        <dbReference type="EMBL" id="EGL83365.1"/>
    </source>
</evidence>
<protein>
    <recommendedName>
        <fullName evidence="3">GrpB family protein</fullName>
    </recommendedName>
</protein>
<dbReference type="InterPro" id="IPR043519">
    <property type="entry name" value="NT_sf"/>
</dbReference>
<dbReference type="EMBL" id="AFCE01000109">
    <property type="protein sequence ID" value="EGL83365.1"/>
    <property type="molecule type" value="Genomic_DNA"/>
</dbReference>
<dbReference type="InterPro" id="IPR007344">
    <property type="entry name" value="GrpB/CoaE"/>
</dbReference>
<organism evidence="1 2">
    <name type="scientific">Caldalkalibacillus thermarum (strain TA2.A1)</name>
    <dbReference type="NCBI Taxonomy" id="986075"/>
    <lineage>
        <taxon>Bacteria</taxon>
        <taxon>Bacillati</taxon>
        <taxon>Bacillota</taxon>
        <taxon>Bacilli</taxon>
        <taxon>Bacillales</taxon>
        <taxon>Bacillaceae</taxon>
        <taxon>Caldalkalibacillus</taxon>
    </lineage>
</organism>
<dbReference type="SUPFAM" id="SSF81301">
    <property type="entry name" value="Nucleotidyltransferase"/>
    <property type="match status" value="1"/>
</dbReference>
<sequence>MVRRVEVVPWKEEWIEMYRREARQLQAIFGRQLVRIHHIGSTAIPGMSAKPINRTFKRVIPMRNAIWLLGII</sequence>
<dbReference type="Gene3D" id="3.30.460.10">
    <property type="entry name" value="Beta Polymerase, domain 2"/>
    <property type="match status" value="1"/>
</dbReference>
<dbReference type="Proteomes" id="UP000010716">
    <property type="component" value="Unassembled WGS sequence"/>
</dbReference>
<dbReference type="AlphaFoldDB" id="F5L5K9"/>
<dbReference type="eggNOG" id="COG2320">
    <property type="taxonomic scope" value="Bacteria"/>
</dbReference>
<accession>F5L5K9</accession>
<gene>
    <name evidence="1" type="ORF">CathTA2_1072</name>
</gene>
<evidence type="ECO:0008006" key="3">
    <source>
        <dbReference type="Google" id="ProtNLM"/>
    </source>
</evidence>
<dbReference type="Pfam" id="PF04229">
    <property type="entry name" value="GrpB"/>
    <property type="match status" value="1"/>
</dbReference>
<name>F5L5K9_CALTT</name>